<dbReference type="Proteomes" id="UP000250443">
    <property type="component" value="Unassembled WGS sequence"/>
</dbReference>
<keyword evidence="1" id="KW-0812">Transmembrane</keyword>
<protein>
    <submittedName>
        <fullName evidence="2">Uncharacterized protein</fullName>
    </submittedName>
</protein>
<evidence type="ECO:0000313" key="2">
    <source>
        <dbReference type="EMBL" id="SPY99950.1"/>
    </source>
</evidence>
<feature type="transmembrane region" description="Helical" evidence="1">
    <location>
        <begin position="33"/>
        <end position="62"/>
    </location>
</feature>
<sequence length="99" mass="11417">MPLMDNEGNTIITAHASKKSKVSLKLFEAHTSVLVPLLIIPVLPFWITVKAACFSILVLILLERRGWTLSIALKRLRTSFAGRYRFKKTRRSLQRRMNH</sequence>
<accession>A0A2X2DZC6</accession>
<evidence type="ECO:0000256" key="1">
    <source>
        <dbReference type="SAM" id="Phobius"/>
    </source>
</evidence>
<keyword evidence="1" id="KW-1133">Transmembrane helix</keyword>
<evidence type="ECO:0000313" key="3">
    <source>
        <dbReference type="Proteomes" id="UP000250443"/>
    </source>
</evidence>
<dbReference type="AlphaFoldDB" id="A0A2X2DZC6"/>
<keyword evidence="1" id="KW-0472">Membrane</keyword>
<gene>
    <name evidence="2" type="ORF">NCTC11842_00095</name>
</gene>
<organism evidence="2 3">
    <name type="scientific">Pseudomonas luteola</name>
    <dbReference type="NCBI Taxonomy" id="47886"/>
    <lineage>
        <taxon>Bacteria</taxon>
        <taxon>Pseudomonadati</taxon>
        <taxon>Pseudomonadota</taxon>
        <taxon>Gammaproteobacteria</taxon>
        <taxon>Pseudomonadales</taxon>
        <taxon>Pseudomonadaceae</taxon>
        <taxon>Pseudomonas</taxon>
    </lineage>
</organism>
<dbReference type="EMBL" id="UAUF01000002">
    <property type="protein sequence ID" value="SPY99950.1"/>
    <property type="molecule type" value="Genomic_DNA"/>
</dbReference>
<name>A0A2X2DZC6_PSELU</name>
<reference evidence="2 3" key="1">
    <citation type="submission" date="2018-06" db="EMBL/GenBank/DDBJ databases">
        <authorList>
            <consortium name="Pathogen Informatics"/>
            <person name="Doyle S."/>
        </authorList>
    </citation>
    <scope>NUCLEOTIDE SEQUENCE [LARGE SCALE GENOMIC DNA]</scope>
    <source>
        <strain evidence="2 3">NCTC11842</strain>
    </source>
</reference>
<proteinExistence type="predicted"/>